<accession>A0AAQ3MZ21</accession>
<dbReference type="InterPro" id="IPR012886">
    <property type="entry name" value="Formiminotransferase_N"/>
</dbReference>
<feature type="compositionally biased region" description="Basic residues" evidence="3">
    <location>
        <begin position="45"/>
        <end position="57"/>
    </location>
</feature>
<dbReference type="InterPro" id="IPR037070">
    <property type="entry name" value="Formiminotransferase_C_sf"/>
</dbReference>
<dbReference type="PANTHER" id="PTHR12234">
    <property type="entry name" value="FORMIMINOTRANSFERASE-CYCLODEAMINASE"/>
    <property type="match status" value="1"/>
</dbReference>
<evidence type="ECO:0000259" key="5">
    <source>
        <dbReference type="SMART" id="SM01222"/>
    </source>
</evidence>
<name>A0AAQ3MZ21_VIGMU</name>
<protein>
    <recommendedName>
        <fullName evidence="1">glutamate formimidoyltransferase</fullName>
        <ecNumber evidence="1">2.1.2.5</ecNumber>
    </recommendedName>
</protein>
<dbReference type="InterPro" id="IPR037064">
    <property type="entry name" value="Formiminotransferase_N_sf"/>
</dbReference>
<reference evidence="6 7" key="1">
    <citation type="journal article" date="2023" name="Life. Sci Alliance">
        <title>Evolutionary insights into 3D genome organization and epigenetic landscape of Vigna mungo.</title>
        <authorList>
            <person name="Junaid A."/>
            <person name="Singh B."/>
            <person name="Bhatia S."/>
        </authorList>
    </citation>
    <scope>NUCLEOTIDE SEQUENCE [LARGE SCALE GENOMIC DNA]</scope>
    <source>
        <strain evidence="6">Urdbean</strain>
    </source>
</reference>
<keyword evidence="7" id="KW-1185">Reference proteome</keyword>
<dbReference type="InterPro" id="IPR013802">
    <property type="entry name" value="Formiminotransferase_C"/>
</dbReference>
<dbReference type="GO" id="GO:0005542">
    <property type="term" value="F:folic acid binding"/>
    <property type="evidence" value="ECO:0007669"/>
    <property type="project" value="InterPro"/>
</dbReference>
<dbReference type="EMBL" id="CP144693">
    <property type="protein sequence ID" value="WVZ00053.1"/>
    <property type="molecule type" value="Genomic_DNA"/>
</dbReference>
<evidence type="ECO:0000259" key="4">
    <source>
        <dbReference type="SMART" id="SM01221"/>
    </source>
</evidence>
<dbReference type="Pfam" id="PF07837">
    <property type="entry name" value="FTCD_N"/>
    <property type="match status" value="1"/>
</dbReference>
<feature type="domain" description="Formiminotransferase C-terminal subdomain" evidence="4">
    <location>
        <begin position="676"/>
        <end position="766"/>
    </location>
</feature>
<dbReference type="InterPro" id="IPR022384">
    <property type="entry name" value="FormiminoTrfase_cat_dom_sf"/>
</dbReference>
<dbReference type="SMART" id="SM01221">
    <property type="entry name" value="FTCD"/>
    <property type="match status" value="1"/>
</dbReference>
<dbReference type="Gene3D" id="3.30.70.670">
    <property type="entry name" value="Formiminotransferase, C-terminal subdomain"/>
    <property type="match status" value="1"/>
</dbReference>
<evidence type="ECO:0000256" key="2">
    <source>
        <dbReference type="ARBA" id="ARBA00022679"/>
    </source>
</evidence>
<dbReference type="Proteomes" id="UP001374535">
    <property type="component" value="Chromosome 8"/>
</dbReference>
<feature type="domain" description="Formiminotransferase N-terminal subdomain" evidence="5">
    <location>
        <begin position="481"/>
        <end position="671"/>
    </location>
</feature>
<dbReference type="EC" id="2.1.2.5" evidence="1"/>
<feature type="region of interest" description="Disordered" evidence="3">
    <location>
        <begin position="143"/>
        <end position="172"/>
    </location>
</feature>
<feature type="region of interest" description="Disordered" evidence="3">
    <location>
        <begin position="1"/>
        <end position="83"/>
    </location>
</feature>
<proteinExistence type="predicted"/>
<organism evidence="6 7">
    <name type="scientific">Vigna mungo</name>
    <name type="common">Black gram</name>
    <name type="synonym">Phaseolus mungo</name>
    <dbReference type="NCBI Taxonomy" id="3915"/>
    <lineage>
        <taxon>Eukaryota</taxon>
        <taxon>Viridiplantae</taxon>
        <taxon>Streptophyta</taxon>
        <taxon>Embryophyta</taxon>
        <taxon>Tracheophyta</taxon>
        <taxon>Spermatophyta</taxon>
        <taxon>Magnoliopsida</taxon>
        <taxon>eudicotyledons</taxon>
        <taxon>Gunneridae</taxon>
        <taxon>Pentapetalae</taxon>
        <taxon>rosids</taxon>
        <taxon>fabids</taxon>
        <taxon>Fabales</taxon>
        <taxon>Fabaceae</taxon>
        <taxon>Papilionoideae</taxon>
        <taxon>50 kb inversion clade</taxon>
        <taxon>NPAAA clade</taxon>
        <taxon>indigoferoid/millettioid clade</taxon>
        <taxon>Phaseoleae</taxon>
        <taxon>Vigna</taxon>
    </lineage>
</organism>
<feature type="compositionally biased region" description="Polar residues" evidence="3">
    <location>
        <begin position="1"/>
        <end position="12"/>
    </location>
</feature>
<sequence>MKTPNGSPVSSPSPKPRQHRTRESSSRFLPSPPNSTTHSAECHSPVRRKSSSPNRRHAITEDPGPTRHQLWPSSAVAKRNSGTLADHITEDRIIEGTTNTPIIIGGSARHVAKLATPSESPSSKRPVYSNMAPGRLLLDENAKSFSSRRHSCSSRNSIDSESDAGKTTPRKTDMEVVHPSVATTTLRRPRRGTSDSNIANMNGDSSAVKRFTLKTAIRRANSLAGSYKSSKSSWALSPGRAESPAMSVESMDRPMSFSGFKHHPTSPTTKVKGVEKLLNMGFDLFKSKKSGGFGSLSPIGFGVSSEVVHKLRLFDNRLMQWRFANARAQVVDGTISHKAESNLICVWDALTKLQRSVLKKKMQFVREKLEMKVAFVLYSQMKLLESWVGMERQHLQAITAIKECLHSVVCRVPLLEGAKMNMQSTSIALRHATDLTARIKSILTTLSSSEVDKITATLSELAKVVAQEKQLLEEFYDIFQTIYVFEVYISESRNRIALESIERASTLFPLAPIINKFEDVAYNRVGYTLVSEMGVSGPSHLANAVLAMVKAAFDTIDFDVHSGTHPRLGVVDHICFHPLLDASLDQAATTARCLATDMGSNLQVPTYLYGAAHEEGRTLDSIRRVFGYFKPNSSENQWIGGLKSDSLPLKPDSGPSQVTSAKGVAVIGATNWVDNYNIPLLSSDINAVRRIGKRVSGRGGGLPSVQAMALAHGEGVIEVACNLLDPNKVGGERVQEEVERLAREEGISVGMGYYTDFSQDQIISRYFKLFQNRI</sequence>
<evidence type="ECO:0000256" key="3">
    <source>
        <dbReference type="SAM" id="MobiDB-lite"/>
    </source>
</evidence>
<dbReference type="SMART" id="SM01222">
    <property type="entry name" value="FTCD_N"/>
    <property type="match status" value="1"/>
</dbReference>
<dbReference type="Gene3D" id="3.30.990.10">
    <property type="entry name" value="Formiminotransferase, N-terminal subdomain"/>
    <property type="match status" value="1"/>
</dbReference>
<evidence type="ECO:0000313" key="6">
    <source>
        <dbReference type="EMBL" id="WVZ00053.1"/>
    </source>
</evidence>
<dbReference type="SUPFAM" id="SSF55116">
    <property type="entry name" value="Formiminotransferase domain of formiminotransferase-cyclodeaminase"/>
    <property type="match status" value="2"/>
</dbReference>
<dbReference type="InterPro" id="IPR051623">
    <property type="entry name" value="FTCD"/>
</dbReference>
<dbReference type="AlphaFoldDB" id="A0AAQ3MZ21"/>
<gene>
    <name evidence="6" type="ORF">V8G54_026122</name>
</gene>
<evidence type="ECO:0000313" key="7">
    <source>
        <dbReference type="Proteomes" id="UP001374535"/>
    </source>
</evidence>
<dbReference type="PANTHER" id="PTHR12234:SF1">
    <property type="entry name" value="FORMIMINOTRANSFERASE N-TERMINAL SUBDOMAIN-CONTAINING PROTEIN"/>
    <property type="match status" value="1"/>
</dbReference>
<keyword evidence="2" id="KW-0808">Transferase</keyword>
<dbReference type="GO" id="GO:0030409">
    <property type="term" value="F:glutamate formimidoyltransferase activity"/>
    <property type="evidence" value="ECO:0007669"/>
    <property type="project" value="UniProtKB-EC"/>
</dbReference>
<dbReference type="InterPro" id="IPR007573">
    <property type="entry name" value="QWRF"/>
</dbReference>
<evidence type="ECO:0000256" key="1">
    <source>
        <dbReference type="ARBA" id="ARBA00012252"/>
    </source>
</evidence>
<dbReference type="Pfam" id="PF04484">
    <property type="entry name" value="QWRF"/>
    <property type="match status" value="1"/>
</dbReference>